<dbReference type="EMBL" id="CM045869">
    <property type="protein sequence ID" value="KAI7954356.1"/>
    <property type="molecule type" value="Genomic_DNA"/>
</dbReference>
<comment type="caution">
    <text evidence="1">The sequence shown here is derived from an EMBL/GenBank/DDBJ whole genome shotgun (WGS) entry which is preliminary data.</text>
</comment>
<keyword evidence="2" id="KW-1185">Reference proteome</keyword>
<protein>
    <submittedName>
        <fullName evidence="1">Uncharacterized protein</fullName>
    </submittedName>
</protein>
<proteinExistence type="predicted"/>
<name>A0ACC0ELS5_9BASI</name>
<evidence type="ECO:0000313" key="1">
    <source>
        <dbReference type="EMBL" id="KAI7954356.1"/>
    </source>
</evidence>
<organism evidence="1 2">
    <name type="scientific">Puccinia striiformis f. sp. tritici</name>
    <dbReference type="NCBI Taxonomy" id="168172"/>
    <lineage>
        <taxon>Eukaryota</taxon>
        <taxon>Fungi</taxon>
        <taxon>Dikarya</taxon>
        <taxon>Basidiomycota</taxon>
        <taxon>Pucciniomycotina</taxon>
        <taxon>Pucciniomycetes</taxon>
        <taxon>Pucciniales</taxon>
        <taxon>Pucciniaceae</taxon>
        <taxon>Puccinia</taxon>
    </lineage>
</organism>
<dbReference type="Proteomes" id="UP001060170">
    <property type="component" value="Chromosome 5"/>
</dbReference>
<reference evidence="1 2" key="3">
    <citation type="journal article" date="2022" name="Microbiol. Spectr.">
        <title>Folding features and dynamics of 3D genome architecture in plant fungal pathogens.</title>
        <authorList>
            <person name="Xia C."/>
        </authorList>
    </citation>
    <scope>NUCLEOTIDE SEQUENCE [LARGE SCALE GENOMIC DNA]</scope>
    <source>
        <strain evidence="1 2">93-210</strain>
    </source>
</reference>
<gene>
    <name evidence="1" type="ORF">MJO28_004756</name>
</gene>
<accession>A0ACC0ELS5</accession>
<reference evidence="2" key="1">
    <citation type="journal article" date="2018" name="BMC Genomics">
        <title>Genomic insights into host adaptation between the wheat stripe rust pathogen (Puccinia striiformis f. sp. tritici) and the barley stripe rust pathogen (Puccinia striiformis f. sp. hordei).</title>
        <authorList>
            <person name="Xia C."/>
            <person name="Wang M."/>
            <person name="Yin C."/>
            <person name="Cornejo O.E."/>
            <person name="Hulbert S.H."/>
            <person name="Chen X."/>
        </authorList>
    </citation>
    <scope>NUCLEOTIDE SEQUENCE [LARGE SCALE GENOMIC DNA]</scope>
    <source>
        <strain evidence="2">93-210</strain>
    </source>
</reference>
<evidence type="ECO:0000313" key="2">
    <source>
        <dbReference type="Proteomes" id="UP001060170"/>
    </source>
</evidence>
<reference evidence="2" key="2">
    <citation type="journal article" date="2018" name="Mol. Plant Microbe Interact.">
        <title>Genome sequence resources for the wheat stripe rust pathogen (Puccinia striiformis f. sp. tritici) and the barley stripe rust pathogen (Puccinia striiformis f. sp. hordei).</title>
        <authorList>
            <person name="Xia C."/>
            <person name="Wang M."/>
            <person name="Yin C."/>
            <person name="Cornejo O.E."/>
            <person name="Hulbert S.H."/>
            <person name="Chen X."/>
        </authorList>
    </citation>
    <scope>NUCLEOTIDE SEQUENCE [LARGE SCALE GENOMIC DNA]</scope>
    <source>
        <strain evidence="2">93-210</strain>
    </source>
</reference>
<sequence length="742" mass="83687">MTSHLAQANSSAYDSPSYLQSPPPYPSFTRPIPSQKKRNTGPVIDDNDSDVEQLPTPSVNVNATTSGSVSKLSKVILTDAQELKKARQVHAIQKSQCYGHFHPPNLSKATDKNMIAYVCKMCGSTTNRPIYKTSPTNLSKHVANCDKKQRIMHPMVVKNLPPQRTVLDDIAKLYTAVQESLIETFKNHKGAMYLGLDTWQSPNGFDVLGTVIYRMVEEDKGGFHLEAMLLDFVRLQKSHTGVYLAETVQLIVDKFGLQDKIYGIVTDNASNNQTVIKEIQTSWWPHFKGTLEAIWKPQEKLGDPNSNGKESDADDECKDRDEQIRLITVDSADEDDDNTEDEDVNDLSDEDDDYDQYTSDSCKKTLAKFRAIARKLNKSPNSKAHFVEICQDLECLRPHNIARDVCMRWNSTLTQLFSIVRCSPAILEWQKDHKHGPSREYYINNEDIHLARNLVEVLEPFYDITKQVSIRRAARISDIMVFIDQITSHLSTAISDKKDEYPPALRNACHGTWHLFAEVLGICQQPTGTCKQVPSAIFTLYRVAMVLHPSFKDKYFKLAQWKLEWIQESIRLTREMWESQYKPPPHATNSQPANAGPKKPHAGILAGLAGASEARGGSTPTNPLSMWLAGGLNLNDDGGPVNPLKWWMRQQRSGNTHGGLLQMALDVLSCPATTVDVEQSFSFRRDYVSLRRHRLSASLVTRGMAVSFYAKNGKIKSGVLRKWKLNKKNEEKRKGKGKSKRK</sequence>